<dbReference type="GO" id="GO:0016020">
    <property type="term" value="C:membrane"/>
    <property type="evidence" value="ECO:0007669"/>
    <property type="project" value="InterPro"/>
</dbReference>
<feature type="compositionally biased region" description="Basic and acidic residues" evidence="4">
    <location>
        <begin position="220"/>
        <end position="232"/>
    </location>
</feature>
<evidence type="ECO:0000313" key="6">
    <source>
        <dbReference type="EMBL" id="SPC91112.1"/>
    </source>
</evidence>
<dbReference type="InterPro" id="IPR043128">
    <property type="entry name" value="Rev_trsase/Diguanyl_cyclase"/>
</dbReference>
<dbReference type="Gene3D" id="3.30.70.270">
    <property type="match status" value="1"/>
</dbReference>
<proteinExistence type="predicted"/>
<feature type="domain" description="Integrase catalytic" evidence="5">
    <location>
        <begin position="1188"/>
        <end position="1357"/>
    </location>
</feature>
<evidence type="ECO:0000256" key="3">
    <source>
        <dbReference type="ARBA" id="ARBA00023136"/>
    </source>
</evidence>
<evidence type="ECO:0000259" key="5">
    <source>
        <dbReference type="PROSITE" id="PS50994"/>
    </source>
</evidence>
<keyword evidence="2" id="KW-1133">Transmembrane helix</keyword>
<dbReference type="Pfam" id="PF17919">
    <property type="entry name" value="RT_RNaseH_2"/>
    <property type="match status" value="1"/>
</dbReference>
<feature type="compositionally biased region" description="Basic and acidic residues" evidence="4">
    <location>
        <begin position="15"/>
        <end position="28"/>
    </location>
</feature>
<dbReference type="InterPro" id="IPR036397">
    <property type="entry name" value="RNaseH_sf"/>
</dbReference>
<dbReference type="SUPFAM" id="SSF90123">
    <property type="entry name" value="ABC transporter transmembrane region"/>
    <property type="match status" value="1"/>
</dbReference>
<gene>
    <name evidence="6" type="ORF">FSB_LOCUS18994</name>
</gene>
<dbReference type="InterPro" id="IPR000477">
    <property type="entry name" value="RT_dom"/>
</dbReference>
<dbReference type="InterPro" id="IPR043502">
    <property type="entry name" value="DNA/RNA_pol_sf"/>
</dbReference>
<dbReference type="Pfam" id="PF00078">
    <property type="entry name" value="RVT_1"/>
    <property type="match status" value="1"/>
</dbReference>
<evidence type="ECO:0000256" key="2">
    <source>
        <dbReference type="ARBA" id="ARBA00022989"/>
    </source>
</evidence>
<dbReference type="GO" id="GO:0003676">
    <property type="term" value="F:nucleic acid binding"/>
    <property type="evidence" value="ECO:0007669"/>
    <property type="project" value="InterPro"/>
</dbReference>
<dbReference type="Gene3D" id="3.30.420.10">
    <property type="entry name" value="Ribonuclease H-like superfamily/Ribonuclease H"/>
    <property type="match status" value="2"/>
</dbReference>
<feature type="compositionally biased region" description="Basic and acidic residues" evidence="4">
    <location>
        <begin position="175"/>
        <end position="187"/>
    </location>
</feature>
<dbReference type="EMBL" id="OIVN01001203">
    <property type="protein sequence ID" value="SPC91112.1"/>
    <property type="molecule type" value="Genomic_DNA"/>
</dbReference>
<name>A0A2N9FUZ4_FAGSY</name>
<dbReference type="SUPFAM" id="SSF56672">
    <property type="entry name" value="DNA/RNA polymerases"/>
    <property type="match status" value="1"/>
</dbReference>
<keyword evidence="3" id="KW-0472">Membrane</keyword>
<sequence length="1589" mass="177875">MTSSMKLTNLAKRKAKEDESTDGHATDLEHGDAVEAANVGFCRVLALAKPDAGKLVVATIALLIASTSSILIPKYGGMIIDIVSTDIRTPEQQSQALDAIKDTILAIVLIVVVGITRDKLLGYYNIAVRASASPRSDLSSSGSSYRPSEHTPTSTSAIPSRHTDSRQHLNSQRSVRNEQAFREETQHRAQQTLNFPSSSGSRTQDSESIIAELRREISDLKKEARGKSPAKERPRKRHGKYDRENSEASLNAHTEVWAETPSPTKKAPSSVHPSSTVQIAKEKPKRPDVSLSQRLGGDALPPRIPKKRGNRGEQGAIWKALDQVSSSPFSKEIERAQLQTRFTAPRFEVYNGRIDPVAHIGHYHQRMALSRHNDALMCRLFPSSLGEVALRWFNQIDRGTIASWDQMAEAFVGRFITNSRKPKGMDALMTMKLGDNKSIKNYSARFLETYNDIDGCEEDVAVRTFKLGLPIDTGLHQSLTKCPPSNMKKLMARIEQFIRLEEDRGNRSIVQLEAPIQPPNVKPSARAGQTPRVTSVPNNFVAPSFKALSTVFKEPIYRILKKIKGEPFFMGHLTENCYKLKSHLEQLVSDGHLNEYVDPNLTEQKKTGVNYNRPGSSGTAPTSVIHVILSPLCTLISSVSYRSDLQKAFHLRQSYGISDFAHFVPKFCSEAHGSSGKGTISFSNSDLHDVQLPRNDPLELYEKLGLGESDLSEFNYPVFGFLGESTVSLGKITLPVLTGPVNLQTEFIVIQAPSPYNAIMGRVEGESIKQEEPEKIQFDSSNPELYFQLPGVSPDLACHSLAIPPDSKPVQQRRRKLAPKRSEIIMEKVRRLLATEAIRPVLVMSFGLKNAGATYQRMVTTMFGIQIGKTVEVYIDDMLVKSVRKEDHLAHLREVFGILRRDKLRLNASKCLFGVQRLTGMIAALGRFISRSADKCRPFFELLGKKRKFLWDEDCSAAFEGIKAYLSSPPCLSIPSPGELLYLYLAVSELAVSAVLVRQTSEDQKPIFFISNTMNEAESRYFPLEKAALALVRAAKKLLQYFQAYTVTVLTDLPLKALLQCSDFSGRITRWGVQLGSLGVEYKPRTSIKGQVLADFVAEFQGKDVEVGSINPLGVDANPASTEWKLFVDGASNAIGSRAGVVLISSEGLILEQAVRLNFLASNNESEYEALLIGLKYAKRLGADRLRDDQLPEDQKEADIVKRKALGYWYLWKSYRGSIIGPPSNVPRDYFTKWVEAEPLSHIRDTDAKRFFWKNVVTRFGIPWAVVSDNGTQFEGKVFKGFCSDLGIRNFFSSSGYPQANGQGEVSNKVILDGIKKRLEEAKDKWVEELPSVLWTHRTTHRRSTGETPFALAYGVEAIIPLEVDLPTIRTTEFDAEQNENNLRKDLNLIEERRDLATIKLASYQHQMKRGYDKNIRPKSFQINDLVLRKVLANTRNPNDGKLRPNWERPYKVVSFAGVGAYRLKNMDGKPIPRPWNIYGTCHFAQMHEHPIQIIVVRKELITSWGVLKHPSLKFVVRKELITSRGVLKHPNSKIVVRKELITSGGVLKHPISKIVVRTELITSGGVLKHPISQVVIWKEFTTPVFYYF</sequence>
<reference evidence="6" key="1">
    <citation type="submission" date="2018-02" db="EMBL/GenBank/DDBJ databases">
        <authorList>
            <person name="Cohen D.B."/>
            <person name="Kent A.D."/>
        </authorList>
    </citation>
    <scope>NUCLEOTIDE SEQUENCE</scope>
</reference>
<dbReference type="InterPro" id="IPR041577">
    <property type="entry name" value="RT_RNaseH_2"/>
</dbReference>
<feature type="region of interest" description="Disordered" evidence="4">
    <location>
        <begin position="134"/>
        <end position="207"/>
    </location>
</feature>
<dbReference type="CDD" id="cd01647">
    <property type="entry name" value="RT_LTR"/>
    <property type="match status" value="1"/>
</dbReference>
<dbReference type="InterPro" id="IPR012337">
    <property type="entry name" value="RNaseH-like_sf"/>
</dbReference>
<dbReference type="Pfam" id="PF03732">
    <property type="entry name" value="Retrotrans_gag"/>
    <property type="match status" value="1"/>
</dbReference>
<dbReference type="InterPro" id="IPR036640">
    <property type="entry name" value="ABC1_TM_sf"/>
</dbReference>
<accession>A0A2N9FUZ4</accession>
<keyword evidence="1" id="KW-0812">Transmembrane</keyword>
<organism evidence="6">
    <name type="scientific">Fagus sylvatica</name>
    <name type="common">Beechnut</name>
    <dbReference type="NCBI Taxonomy" id="28930"/>
    <lineage>
        <taxon>Eukaryota</taxon>
        <taxon>Viridiplantae</taxon>
        <taxon>Streptophyta</taxon>
        <taxon>Embryophyta</taxon>
        <taxon>Tracheophyta</taxon>
        <taxon>Spermatophyta</taxon>
        <taxon>Magnoliopsida</taxon>
        <taxon>eudicotyledons</taxon>
        <taxon>Gunneridae</taxon>
        <taxon>Pentapetalae</taxon>
        <taxon>rosids</taxon>
        <taxon>fabids</taxon>
        <taxon>Fagales</taxon>
        <taxon>Fagaceae</taxon>
        <taxon>Fagus</taxon>
    </lineage>
</organism>
<dbReference type="GO" id="GO:0005524">
    <property type="term" value="F:ATP binding"/>
    <property type="evidence" value="ECO:0007669"/>
    <property type="project" value="InterPro"/>
</dbReference>
<dbReference type="GO" id="GO:0015074">
    <property type="term" value="P:DNA integration"/>
    <property type="evidence" value="ECO:0007669"/>
    <property type="project" value="InterPro"/>
</dbReference>
<evidence type="ECO:0000256" key="1">
    <source>
        <dbReference type="ARBA" id="ARBA00022692"/>
    </source>
</evidence>
<dbReference type="InterPro" id="IPR005162">
    <property type="entry name" value="Retrotrans_gag_dom"/>
</dbReference>
<dbReference type="PANTHER" id="PTHR48475">
    <property type="entry name" value="RIBONUCLEASE H"/>
    <property type="match status" value="1"/>
</dbReference>
<feature type="compositionally biased region" description="Low complexity" evidence="4">
    <location>
        <begin position="134"/>
        <end position="146"/>
    </location>
</feature>
<evidence type="ECO:0000256" key="4">
    <source>
        <dbReference type="SAM" id="MobiDB-lite"/>
    </source>
</evidence>
<feature type="region of interest" description="Disordered" evidence="4">
    <location>
        <begin position="220"/>
        <end position="313"/>
    </location>
</feature>
<dbReference type="PANTHER" id="PTHR48475:SF2">
    <property type="entry name" value="RIBONUCLEASE H"/>
    <property type="match status" value="1"/>
</dbReference>
<protein>
    <recommendedName>
        <fullName evidence="5">Integrase catalytic domain-containing protein</fullName>
    </recommendedName>
</protein>
<dbReference type="InterPro" id="IPR001584">
    <property type="entry name" value="Integrase_cat-core"/>
</dbReference>
<feature type="compositionally biased region" description="Polar residues" evidence="4">
    <location>
        <begin position="188"/>
        <end position="207"/>
    </location>
</feature>
<dbReference type="SUPFAM" id="SSF53098">
    <property type="entry name" value="Ribonuclease H-like"/>
    <property type="match status" value="2"/>
</dbReference>
<dbReference type="PROSITE" id="PS50994">
    <property type="entry name" value="INTEGRASE"/>
    <property type="match status" value="1"/>
</dbReference>
<feature type="region of interest" description="Disordered" evidence="4">
    <location>
        <begin position="1"/>
        <end position="28"/>
    </location>
</feature>